<feature type="transmembrane region" description="Helical" evidence="11">
    <location>
        <begin position="243"/>
        <end position="260"/>
    </location>
</feature>
<reference evidence="13 14" key="1">
    <citation type="journal article" date="2015" name="Phytopathology">
        <title>Genomes of Candidatus Liberibacter solanacearum haplotype A from New Zealand and the USA suggest significant genome plasticity in the species.</title>
        <authorList>
            <person name="Thompson S.M."/>
            <person name="Johnson C.P."/>
            <person name="Lu A.Y."/>
            <person name="Frampton R.A."/>
            <person name="Sullivan K.L."/>
            <person name="Fiers M.W."/>
            <person name="Crowhurst R.N."/>
            <person name="Pitman A.R."/>
            <person name="Scott I."/>
            <person name="Gudmestad N.C."/>
            <person name="Smith G.R."/>
        </authorList>
    </citation>
    <scope>NUCLEOTIDE SEQUENCE [LARGE SCALE GENOMIC DNA]</scope>
    <source>
        <strain evidence="13 14">LsoNZ1</strain>
    </source>
</reference>
<evidence type="ECO:0000256" key="5">
    <source>
        <dbReference type="ARBA" id="ARBA00022475"/>
    </source>
</evidence>
<feature type="transmembrane region" description="Helical" evidence="11">
    <location>
        <begin position="375"/>
        <end position="394"/>
    </location>
</feature>
<evidence type="ECO:0000256" key="1">
    <source>
        <dbReference type="ARBA" id="ARBA00004429"/>
    </source>
</evidence>
<keyword evidence="9 11" id="KW-1133">Transmembrane helix</keyword>
<feature type="transmembrane region" description="Helical" evidence="11">
    <location>
        <begin position="202"/>
        <end position="223"/>
    </location>
</feature>
<evidence type="ECO:0000256" key="8">
    <source>
        <dbReference type="ARBA" id="ARBA00022737"/>
    </source>
</evidence>
<dbReference type="RefSeq" id="WP_034441077.1">
    <property type="nucleotide sequence ID" value="NZ_JMTK01000002.1"/>
</dbReference>
<feature type="transmembrane region" description="Helical" evidence="11">
    <location>
        <begin position="99"/>
        <end position="122"/>
    </location>
</feature>
<evidence type="ECO:0000256" key="4">
    <source>
        <dbReference type="ARBA" id="ARBA00022448"/>
    </source>
</evidence>
<feature type="domain" description="ABC transmembrane type-1" evidence="12">
    <location>
        <begin position="331"/>
        <end position="525"/>
    </location>
</feature>
<feature type="transmembrane region" description="Helical" evidence="11">
    <location>
        <begin position="134"/>
        <end position="153"/>
    </location>
</feature>
<feature type="transmembrane region" description="Helical" evidence="11">
    <location>
        <begin position="50"/>
        <end position="78"/>
    </location>
</feature>
<dbReference type="PANTHER" id="PTHR30183">
    <property type="entry name" value="MOLYBDENUM TRANSPORT SYSTEM PERMEASE PROTEIN MODB"/>
    <property type="match status" value="1"/>
</dbReference>
<protein>
    <recommendedName>
        <fullName evidence="3">Thiamine transport system permease protein ThiP</fullName>
    </recommendedName>
</protein>
<dbReference type="Pfam" id="PF00528">
    <property type="entry name" value="BPD_transp_1"/>
    <property type="match status" value="1"/>
</dbReference>
<keyword evidence="8" id="KW-0677">Repeat</keyword>
<dbReference type="GO" id="GO:0022857">
    <property type="term" value="F:transmembrane transporter activity"/>
    <property type="evidence" value="ECO:0007669"/>
    <property type="project" value="InterPro"/>
</dbReference>
<dbReference type="PANTHER" id="PTHR30183:SF9">
    <property type="entry name" value="THIAMINE TRANSPORT SYSTEM PERMEASE PROTEIN THIP"/>
    <property type="match status" value="1"/>
</dbReference>
<dbReference type="PROSITE" id="PS51257">
    <property type="entry name" value="PROKAR_LIPOPROTEIN"/>
    <property type="match status" value="1"/>
</dbReference>
<evidence type="ECO:0000259" key="12">
    <source>
        <dbReference type="PROSITE" id="PS50928"/>
    </source>
</evidence>
<evidence type="ECO:0000256" key="6">
    <source>
        <dbReference type="ARBA" id="ARBA00022519"/>
    </source>
</evidence>
<evidence type="ECO:0000256" key="2">
    <source>
        <dbReference type="ARBA" id="ARBA00011650"/>
    </source>
</evidence>
<dbReference type="InterPro" id="IPR035906">
    <property type="entry name" value="MetI-like_sf"/>
</dbReference>
<dbReference type="Gene3D" id="1.10.3720.10">
    <property type="entry name" value="MetI-like"/>
    <property type="match status" value="2"/>
</dbReference>
<keyword evidence="6" id="KW-0997">Cell inner membrane</keyword>
<feature type="transmembrane region" description="Helical" evidence="11">
    <location>
        <begin position="465"/>
        <end position="484"/>
    </location>
</feature>
<dbReference type="EMBL" id="JMTK01000002">
    <property type="protein sequence ID" value="KJZ81926.1"/>
    <property type="molecule type" value="Genomic_DNA"/>
</dbReference>
<dbReference type="GO" id="GO:0005886">
    <property type="term" value="C:plasma membrane"/>
    <property type="evidence" value="ECO:0007669"/>
    <property type="project" value="UniProtKB-SubCell"/>
</dbReference>
<gene>
    <name evidence="13" type="ORF">DJ66_0656</name>
</gene>
<keyword evidence="4 11" id="KW-0813">Transport</keyword>
<comment type="similarity">
    <text evidence="11">Belongs to the binding-protein-dependent transport system permease family.</text>
</comment>
<keyword evidence="10 11" id="KW-0472">Membrane</keyword>
<evidence type="ECO:0000256" key="3">
    <source>
        <dbReference type="ARBA" id="ARBA00016947"/>
    </source>
</evidence>
<evidence type="ECO:0000256" key="9">
    <source>
        <dbReference type="ARBA" id="ARBA00022989"/>
    </source>
</evidence>
<dbReference type="PROSITE" id="PS50928">
    <property type="entry name" value="ABC_TM1"/>
    <property type="match status" value="2"/>
</dbReference>
<dbReference type="GO" id="GO:0015888">
    <property type="term" value="P:thiamine transport"/>
    <property type="evidence" value="ECO:0007669"/>
    <property type="project" value="InterPro"/>
</dbReference>
<keyword evidence="7 11" id="KW-0812">Transmembrane</keyword>
<sequence length="534" mass="61019">MARCCQSPIGSALWPGIIVSCLLISISLLTCGSLWLYMPQISWEEFISDSYLWHVIIFTFWQALLSTLLSVIPAIFLAQSLFRRHFLGRMLFLRLHSMIFVLPVFVVIMGLLTVYGRMGWIAQFCQWLGMRCQFNFYGLKGILLAHMFFNLPLASRMLLQALESISVEQRQLAAQLGMNQWQFFRLVEWPYLRRQILSTSTLIFMLCFTSFATILALGGGPAATTIELAIYQALSYDFDLNKASFLSLIQLFFCLSLVLLNQKLNTPFFSGYNRQLLWKNPDDNRWRKWWDFCIIGFTILFFIPPLLAIIIDGLNKTLLQALQQLGLWKAFVNSAYIAVSSGLLCMALTIMLLWTGRELRLRRLIVFNQALELSGLLILAMPSIVLAVGFFLLFKNAVGLASSSYSLIILTNALMAVPYAFKSLENPMYDLAERYNALCFSLQIKGINRLYLIELNYLKPMIAQTFAFACLLSLGDFGIIAFFGNENFYTLPYYLYQQLSSYRQNDAAVTALLLLLLCFSLFSLLEYLSGTEHD</sequence>
<comment type="caution">
    <text evidence="13">The sequence shown here is derived from an EMBL/GenBank/DDBJ whole genome shotgun (WGS) entry which is preliminary data.</text>
</comment>
<dbReference type="NCBIfam" id="NF006951">
    <property type="entry name" value="PRK09433.1-2"/>
    <property type="match status" value="1"/>
</dbReference>
<keyword evidence="5" id="KW-1003">Cell membrane</keyword>
<feature type="transmembrane region" description="Helical" evidence="11">
    <location>
        <begin position="12"/>
        <end position="38"/>
    </location>
</feature>
<feature type="transmembrane region" description="Helical" evidence="11">
    <location>
        <begin position="400"/>
        <end position="421"/>
    </location>
</feature>
<accession>A0A094Z2Z7</accession>
<evidence type="ECO:0000256" key="7">
    <source>
        <dbReference type="ARBA" id="ARBA00022692"/>
    </source>
</evidence>
<feature type="transmembrane region" description="Helical" evidence="11">
    <location>
        <begin position="331"/>
        <end position="354"/>
    </location>
</feature>
<dbReference type="SUPFAM" id="SSF161098">
    <property type="entry name" value="MetI-like"/>
    <property type="match status" value="2"/>
</dbReference>
<dbReference type="InterPro" id="IPR000515">
    <property type="entry name" value="MetI-like"/>
</dbReference>
<dbReference type="NCBIfam" id="TIGR01253">
    <property type="entry name" value="thiP"/>
    <property type="match status" value="1"/>
</dbReference>
<evidence type="ECO:0000313" key="14">
    <source>
        <dbReference type="Proteomes" id="UP000033731"/>
    </source>
</evidence>
<name>A0A094Z2Z7_9HYPH</name>
<keyword evidence="14" id="KW-1185">Reference proteome</keyword>
<dbReference type="PATRIC" id="fig|556287.9.peg.683"/>
<organism evidence="13 14">
    <name type="scientific">Candidatus Liberibacter solanacearum</name>
    <dbReference type="NCBI Taxonomy" id="556287"/>
    <lineage>
        <taxon>Bacteria</taxon>
        <taxon>Pseudomonadati</taxon>
        <taxon>Pseudomonadota</taxon>
        <taxon>Alphaproteobacteria</taxon>
        <taxon>Hyphomicrobiales</taxon>
        <taxon>Rhizobiaceae</taxon>
        <taxon>Liberibacter</taxon>
    </lineage>
</organism>
<dbReference type="Proteomes" id="UP000033731">
    <property type="component" value="Unassembled WGS sequence"/>
</dbReference>
<dbReference type="InterPro" id="IPR005947">
    <property type="entry name" value="ThiP_ABC_transpt"/>
</dbReference>
<evidence type="ECO:0000313" key="13">
    <source>
        <dbReference type="EMBL" id="KJZ81926.1"/>
    </source>
</evidence>
<comment type="subcellular location">
    <subcellularLocation>
        <location evidence="1">Cell inner membrane</location>
        <topology evidence="1">Multi-pass membrane protein</topology>
    </subcellularLocation>
    <subcellularLocation>
        <location evidence="11">Cell membrane</location>
        <topology evidence="11">Multi-pass membrane protein</topology>
    </subcellularLocation>
</comment>
<proteinExistence type="inferred from homology"/>
<dbReference type="AlphaFoldDB" id="A0A094Z2Z7"/>
<feature type="domain" description="ABC transmembrane type-1" evidence="12">
    <location>
        <begin position="56"/>
        <end position="261"/>
    </location>
</feature>
<evidence type="ECO:0000256" key="11">
    <source>
        <dbReference type="RuleBase" id="RU363032"/>
    </source>
</evidence>
<dbReference type="CDD" id="cd06261">
    <property type="entry name" value="TM_PBP2"/>
    <property type="match status" value="1"/>
</dbReference>
<feature type="transmembrane region" description="Helical" evidence="11">
    <location>
        <begin position="507"/>
        <end position="528"/>
    </location>
</feature>
<feature type="transmembrane region" description="Helical" evidence="11">
    <location>
        <begin position="289"/>
        <end position="311"/>
    </location>
</feature>
<comment type="subunit">
    <text evidence="2">The complex is composed of two ATP-binding proteins (ThiQ), two transmembrane proteins (ThiP) and a solute-binding protein (ThiB).</text>
</comment>
<evidence type="ECO:0000256" key="10">
    <source>
        <dbReference type="ARBA" id="ARBA00023136"/>
    </source>
</evidence>